<comment type="caution">
    <text evidence="1">The sequence shown here is derived from an EMBL/GenBank/DDBJ whole genome shotgun (WGS) entry which is preliminary data.</text>
</comment>
<proteinExistence type="predicted"/>
<organism evidence="1 2">
    <name type="scientific">Streptomyces albiflavescens</name>
    <dbReference type="NCBI Taxonomy" id="1623582"/>
    <lineage>
        <taxon>Bacteria</taxon>
        <taxon>Bacillati</taxon>
        <taxon>Actinomycetota</taxon>
        <taxon>Actinomycetes</taxon>
        <taxon>Kitasatosporales</taxon>
        <taxon>Streptomycetaceae</taxon>
        <taxon>Streptomyces</taxon>
    </lineage>
</organism>
<reference evidence="1 2" key="1">
    <citation type="journal article" date="2014" name="Int. J. Syst. Evol. Microbiol.">
        <title>Complete genome sequence of Corynebacterium casei LMG S-19264T (=DSM 44701T), isolated from a smear-ripened cheese.</title>
        <authorList>
            <consortium name="US DOE Joint Genome Institute (JGI-PGF)"/>
            <person name="Walter F."/>
            <person name="Albersmeier A."/>
            <person name="Kalinowski J."/>
            <person name="Ruckert C."/>
        </authorList>
    </citation>
    <scope>NUCLEOTIDE SEQUENCE [LARGE SCALE GENOMIC DNA]</scope>
    <source>
        <strain evidence="1 2">CGMCC 4.7111</strain>
    </source>
</reference>
<name>A0A917Y3A7_9ACTN</name>
<gene>
    <name evidence="1" type="ORF">GCM10011579_034070</name>
</gene>
<sequence>MELEEPRASFSAVGSVGAVSGIGLDVAVPFSELIRQLPEISIVRDRSRALAMLDAILSPEWEYRYFSFDSQWSPTEEMASMRDGCGNEYSIVFSRAGAYVRGFDHESPMTPYRVTPPAPWPGLFDGVPEAFRAQVTEPAFSDHGTPRATVCFWREQADTVWKSGAVAPLPEGVEDGCSAEWLFDVLLDGRPEAYQRFAEEYYEVAVDVTAVRHVYALRPLTQSVVSLLNPAVPIPRLAEDLVQIGYPVQE</sequence>
<evidence type="ECO:0000313" key="2">
    <source>
        <dbReference type="Proteomes" id="UP000600365"/>
    </source>
</evidence>
<dbReference type="Proteomes" id="UP000600365">
    <property type="component" value="Unassembled WGS sequence"/>
</dbReference>
<keyword evidence="2" id="KW-1185">Reference proteome</keyword>
<dbReference type="EMBL" id="BMMM01000005">
    <property type="protein sequence ID" value="GGN64554.1"/>
    <property type="molecule type" value="Genomic_DNA"/>
</dbReference>
<protein>
    <submittedName>
        <fullName evidence="1">Uncharacterized protein</fullName>
    </submittedName>
</protein>
<evidence type="ECO:0000313" key="1">
    <source>
        <dbReference type="EMBL" id="GGN64554.1"/>
    </source>
</evidence>
<accession>A0A917Y3A7</accession>
<dbReference type="AlphaFoldDB" id="A0A917Y3A7"/>